<gene>
    <name evidence="1" type="ORF">FEHR0123_LOCUS9177</name>
</gene>
<reference evidence="1" key="1">
    <citation type="submission" date="2021-01" db="EMBL/GenBank/DDBJ databases">
        <authorList>
            <person name="Corre E."/>
            <person name="Pelletier E."/>
            <person name="Niang G."/>
            <person name="Scheremetjew M."/>
            <person name="Finn R."/>
            <person name="Kale V."/>
            <person name="Holt S."/>
            <person name="Cochrane G."/>
            <person name="Meng A."/>
            <person name="Brown T."/>
            <person name="Cohen L."/>
        </authorList>
    </citation>
    <scope>NUCLEOTIDE SEQUENCE</scope>
    <source>
        <strain evidence="1">Fehren 1</strain>
    </source>
</reference>
<organism evidence="1">
    <name type="scientific">Favella ehrenbergii</name>
    <dbReference type="NCBI Taxonomy" id="182087"/>
    <lineage>
        <taxon>Eukaryota</taxon>
        <taxon>Sar</taxon>
        <taxon>Alveolata</taxon>
        <taxon>Ciliophora</taxon>
        <taxon>Intramacronucleata</taxon>
        <taxon>Spirotrichea</taxon>
        <taxon>Choreotrichia</taxon>
        <taxon>Tintinnida</taxon>
        <taxon>Xystonellidae</taxon>
        <taxon>Favella</taxon>
    </lineage>
</organism>
<dbReference type="EMBL" id="HBIE01030699">
    <property type="protein sequence ID" value="CAE0314251.1"/>
    <property type="molecule type" value="Transcribed_RNA"/>
</dbReference>
<name>A0A7S3MQ22_9SPIT</name>
<protein>
    <submittedName>
        <fullName evidence="1">Uncharacterized protein</fullName>
    </submittedName>
</protein>
<proteinExistence type="predicted"/>
<sequence>MESEFVKDLQLGFDRFDVLVVDLGLRIEEGVVRANAIRSSGSGSTIAHQNFFSGDPLFELLHFAVKSGQVVSFVETRLSLHPLQVLIVKNFCSSRHKLPRFLHILITHLGLFAAPLPVYEFGGLRCGLSSQ</sequence>
<dbReference type="AlphaFoldDB" id="A0A7S3MQ22"/>
<accession>A0A7S3MQ22</accession>
<evidence type="ECO:0000313" key="1">
    <source>
        <dbReference type="EMBL" id="CAE0314251.1"/>
    </source>
</evidence>